<evidence type="ECO:0000256" key="3">
    <source>
        <dbReference type="ARBA" id="ARBA00035310"/>
    </source>
</evidence>
<comment type="caution">
    <text evidence="5">The sequence shown here is derived from an EMBL/GenBank/DDBJ whole genome shotgun (WGS) entry which is preliminary data.</text>
</comment>
<dbReference type="InterPro" id="IPR000307">
    <property type="entry name" value="Ribosomal_bS16"/>
</dbReference>
<dbReference type="Proteomes" id="UP000178681">
    <property type="component" value="Unassembled WGS sequence"/>
</dbReference>
<dbReference type="Gene3D" id="3.30.1320.10">
    <property type="match status" value="1"/>
</dbReference>
<dbReference type="NCBIfam" id="TIGR00002">
    <property type="entry name" value="S16"/>
    <property type="match status" value="1"/>
</dbReference>
<reference evidence="5 6" key="1">
    <citation type="journal article" date="2016" name="Nat. Commun.">
        <title>Thousands of microbial genomes shed light on interconnected biogeochemical processes in an aquifer system.</title>
        <authorList>
            <person name="Anantharaman K."/>
            <person name="Brown C.T."/>
            <person name="Hug L.A."/>
            <person name="Sharon I."/>
            <person name="Castelle C.J."/>
            <person name="Probst A.J."/>
            <person name="Thomas B.C."/>
            <person name="Singh A."/>
            <person name="Wilkins M.J."/>
            <person name="Karaoz U."/>
            <person name="Brodie E.L."/>
            <person name="Williams K.H."/>
            <person name="Hubbard S.S."/>
            <person name="Banfield J.F."/>
        </authorList>
    </citation>
    <scope>NUCLEOTIDE SEQUENCE [LARGE SCALE GENOMIC DNA]</scope>
</reference>
<dbReference type="Pfam" id="PF00886">
    <property type="entry name" value="Ribosomal_S16"/>
    <property type="match status" value="1"/>
</dbReference>
<proteinExistence type="predicted"/>
<protein>
    <recommendedName>
        <fullName evidence="3">30S ribosomal protein S16</fullName>
    </recommendedName>
</protein>
<evidence type="ECO:0000256" key="1">
    <source>
        <dbReference type="ARBA" id="ARBA00022980"/>
    </source>
</evidence>
<dbReference type="GO" id="GO:0006412">
    <property type="term" value="P:translation"/>
    <property type="evidence" value="ECO:0007669"/>
    <property type="project" value="InterPro"/>
</dbReference>
<dbReference type="GO" id="GO:0005737">
    <property type="term" value="C:cytoplasm"/>
    <property type="evidence" value="ECO:0007669"/>
    <property type="project" value="UniProtKB-ARBA"/>
</dbReference>
<accession>A0A1F5Z5I6</accession>
<evidence type="ECO:0000313" key="6">
    <source>
        <dbReference type="Proteomes" id="UP000178681"/>
    </source>
</evidence>
<dbReference type="GO" id="GO:0015935">
    <property type="term" value="C:small ribosomal subunit"/>
    <property type="evidence" value="ECO:0007669"/>
    <property type="project" value="TreeGrafter"/>
</dbReference>
<sequence>MLTIRMQRKGRSGHAQFRVIVQDSRFHPSSGRVVAYVGSYDPHTKAATLDGEKISTYLTKGAQPSDRVAKLLQKEGIKLPGWFSASAPKFGKVRNADKRRSTRPPESKIPAPTKAEAPAEAETSAEAPTEAEAPAKNAATEETPAEPVKTPAENAEAPAEEASAEPAESQTPAEEVSKEAPKA</sequence>
<feature type="compositionally biased region" description="Low complexity" evidence="4">
    <location>
        <begin position="164"/>
        <end position="174"/>
    </location>
</feature>
<dbReference type="InterPro" id="IPR023803">
    <property type="entry name" value="Ribosomal_bS16_dom_sf"/>
</dbReference>
<dbReference type="GO" id="GO:0003735">
    <property type="term" value="F:structural constituent of ribosome"/>
    <property type="evidence" value="ECO:0007669"/>
    <property type="project" value="InterPro"/>
</dbReference>
<evidence type="ECO:0000256" key="4">
    <source>
        <dbReference type="SAM" id="MobiDB-lite"/>
    </source>
</evidence>
<feature type="region of interest" description="Disordered" evidence="4">
    <location>
        <begin position="82"/>
        <end position="183"/>
    </location>
</feature>
<name>A0A1F5Z5I6_9BACT</name>
<dbReference type="PANTHER" id="PTHR12919">
    <property type="entry name" value="30S RIBOSOMAL PROTEIN S16"/>
    <property type="match status" value="1"/>
</dbReference>
<keyword evidence="2" id="KW-0687">Ribonucleoprotein</keyword>
<organism evidence="5 6">
    <name type="scientific">Candidatus Gottesmanbacteria bacterium RIFCSPHIGHO2_01_FULL_42_12</name>
    <dbReference type="NCBI Taxonomy" id="1798377"/>
    <lineage>
        <taxon>Bacteria</taxon>
        <taxon>Candidatus Gottesmaniibacteriota</taxon>
    </lineage>
</organism>
<dbReference type="PANTHER" id="PTHR12919:SF20">
    <property type="entry name" value="SMALL RIBOSOMAL SUBUNIT PROTEIN BS16M"/>
    <property type="match status" value="1"/>
</dbReference>
<keyword evidence="1 5" id="KW-0689">Ribosomal protein</keyword>
<evidence type="ECO:0000313" key="5">
    <source>
        <dbReference type="EMBL" id="OGG07625.1"/>
    </source>
</evidence>
<dbReference type="EMBL" id="MFJG01000004">
    <property type="protein sequence ID" value="OGG07625.1"/>
    <property type="molecule type" value="Genomic_DNA"/>
</dbReference>
<dbReference type="AlphaFoldDB" id="A0A1F5Z5I6"/>
<gene>
    <name evidence="5" type="ORF">A2872_00020</name>
</gene>
<feature type="compositionally biased region" description="Basic and acidic residues" evidence="4">
    <location>
        <begin position="94"/>
        <end position="106"/>
    </location>
</feature>
<feature type="compositionally biased region" description="Low complexity" evidence="4">
    <location>
        <begin position="110"/>
        <end position="157"/>
    </location>
</feature>
<dbReference type="SUPFAM" id="SSF54565">
    <property type="entry name" value="Ribosomal protein S16"/>
    <property type="match status" value="1"/>
</dbReference>
<evidence type="ECO:0000256" key="2">
    <source>
        <dbReference type="ARBA" id="ARBA00023274"/>
    </source>
</evidence>
<dbReference type="STRING" id="1798377.A2872_00020"/>